<dbReference type="GO" id="GO:0015031">
    <property type="term" value="P:protein transport"/>
    <property type="evidence" value="ECO:0007669"/>
    <property type="project" value="UniProtKB-UniRule"/>
</dbReference>
<dbReference type="GO" id="GO:0030288">
    <property type="term" value="C:outer membrane-bounded periplasmic space"/>
    <property type="evidence" value="ECO:0007669"/>
    <property type="project" value="InterPro"/>
</dbReference>
<dbReference type="Pfam" id="PF03544">
    <property type="entry name" value="TonB_C"/>
    <property type="match status" value="1"/>
</dbReference>
<comment type="subcellular location">
    <subcellularLocation>
        <location evidence="1 10">Cell inner membrane</location>
        <topology evidence="1 10">Single-pass membrane protein</topology>
        <orientation evidence="1 10">Periplasmic side</orientation>
    </subcellularLocation>
</comment>
<dbReference type="Proteomes" id="UP000663901">
    <property type="component" value="Chromosome"/>
</dbReference>
<evidence type="ECO:0000256" key="8">
    <source>
        <dbReference type="ARBA" id="ARBA00022989"/>
    </source>
</evidence>
<keyword evidence="3 10" id="KW-0813">Transport</keyword>
<comment type="similarity">
    <text evidence="2 10">Belongs to the TonB family.</text>
</comment>
<dbReference type="PANTHER" id="PTHR33446">
    <property type="entry name" value="PROTEIN TONB-RELATED"/>
    <property type="match status" value="1"/>
</dbReference>
<dbReference type="PRINTS" id="PR01374">
    <property type="entry name" value="TONBPROTEIN"/>
</dbReference>
<evidence type="ECO:0000256" key="3">
    <source>
        <dbReference type="ARBA" id="ARBA00022448"/>
    </source>
</evidence>
<feature type="transmembrane region" description="Helical" evidence="10">
    <location>
        <begin position="39"/>
        <end position="57"/>
    </location>
</feature>
<dbReference type="NCBIfam" id="TIGR01352">
    <property type="entry name" value="tonB_Cterm"/>
    <property type="match status" value="1"/>
</dbReference>
<evidence type="ECO:0000256" key="11">
    <source>
        <dbReference type="SAM" id="MobiDB-lite"/>
    </source>
</evidence>
<evidence type="ECO:0000256" key="5">
    <source>
        <dbReference type="ARBA" id="ARBA00022519"/>
    </source>
</evidence>
<keyword evidence="10" id="KW-0735">Signal-anchor</keyword>
<keyword evidence="9 10" id="KW-0472">Membrane</keyword>
<keyword evidence="4 10" id="KW-1003">Cell membrane</keyword>
<evidence type="ECO:0000256" key="10">
    <source>
        <dbReference type="RuleBase" id="RU362123"/>
    </source>
</evidence>
<dbReference type="InterPro" id="IPR003538">
    <property type="entry name" value="TonB"/>
</dbReference>
<protein>
    <recommendedName>
        <fullName evidence="10">Protein TonB</fullName>
    </recommendedName>
</protein>
<dbReference type="GO" id="GO:0055085">
    <property type="term" value="P:transmembrane transport"/>
    <property type="evidence" value="ECO:0007669"/>
    <property type="project" value="InterPro"/>
</dbReference>
<evidence type="ECO:0000256" key="4">
    <source>
        <dbReference type="ARBA" id="ARBA00022475"/>
    </source>
</evidence>
<keyword evidence="6 10" id="KW-0812">Transmembrane</keyword>
<feature type="region of interest" description="Disordered" evidence="11">
    <location>
        <begin position="105"/>
        <end position="136"/>
    </location>
</feature>
<evidence type="ECO:0000256" key="1">
    <source>
        <dbReference type="ARBA" id="ARBA00004383"/>
    </source>
</evidence>
<evidence type="ECO:0000313" key="12">
    <source>
        <dbReference type="EMBL" id="QTC47609.1"/>
    </source>
</evidence>
<dbReference type="SUPFAM" id="SSF74653">
    <property type="entry name" value="TolA/TonB C-terminal domain"/>
    <property type="match status" value="1"/>
</dbReference>
<reference evidence="12" key="1">
    <citation type="submission" date="2020-07" db="EMBL/GenBank/DDBJ databases">
        <title>Genome Sequences for Panteoa spp. that cause Center Rot in Onions.</title>
        <authorList>
            <person name="Asselin J.A."/>
            <person name="Helmann T."/>
            <person name="Beer S."/>
            <person name="Stodghill P."/>
        </authorList>
    </citation>
    <scope>NUCLEOTIDE SEQUENCE</scope>
    <source>
        <strain evidence="12">OC5a</strain>
    </source>
</reference>
<sequence length="275" mass="29704">MKAERLIFKDHLSVPGIPTAPLIAPQGAQSSCKKNLPKLAVSAVVILHLALIAMAITHTTQYHPLNIINPATQTSIEATMVEAPAEPVPVPEVVKAPPVLTADNSTREIDQDDVKPVVPPPEPKVVPPKPKPKPVVRHKTLTEKTHPVEPVKPSPVQNAKVAERTAIPATSQGQMLKSVPNAAPRNVATVGCQVPAPDYPRRAKRLQEQGEVLIRLIINSDGTVKHREIARSSGFDDLDQAAMEAVSRIRCNPYMENGQAISVMTIQPITFKLSS</sequence>
<keyword evidence="5 10" id="KW-0997">Cell inner membrane</keyword>
<evidence type="ECO:0000256" key="6">
    <source>
        <dbReference type="ARBA" id="ARBA00022692"/>
    </source>
</evidence>
<dbReference type="InterPro" id="IPR037682">
    <property type="entry name" value="TonB_C"/>
</dbReference>
<evidence type="ECO:0000256" key="2">
    <source>
        <dbReference type="ARBA" id="ARBA00006555"/>
    </source>
</evidence>
<accession>A0A8A4KAD2</accession>
<dbReference type="EMBL" id="CP059084">
    <property type="protein sequence ID" value="QTC47609.1"/>
    <property type="molecule type" value="Genomic_DNA"/>
</dbReference>
<feature type="compositionally biased region" description="Basic and acidic residues" evidence="11">
    <location>
        <begin position="105"/>
        <end position="115"/>
    </location>
</feature>
<comment type="function">
    <text evidence="10">Interacts with outer membrane receptor proteins that carry out high-affinity binding and energy dependent uptake into the periplasmic space of specific substrates. It could act to transduce energy from the cytoplasmic membrane to specific energy-requiring processes in the outer membrane, resulting in the release into the periplasm of ligands bound by these outer membrane proteins.</text>
</comment>
<dbReference type="PROSITE" id="PS52015">
    <property type="entry name" value="TONB_CTD"/>
    <property type="match status" value="1"/>
</dbReference>
<evidence type="ECO:0000256" key="7">
    <source>
        <dbReference type="ARBA" id="ARBA00022927"/>
    </source>
</evidence>
<name>A0A8A4KAD2_PANAN</name>
<keyword evidence="7 10" id="KW-0653">Protein transport</keyword>
<proteinExistence type="inferred from homology"/>
<dbReference type="InterPro" id="IPR051045">
    <property type="entry name" value="TonB-dependent_transducer"/>
</dbReference>
<dbReference type="GO" id="GO:0005886">
    <property type="term" value="C:plasma membrane"/>
    <property type="evidence" value="ECO:0007669"/>
    <property type="project" value="UniProtKB-SubCell"/>
</dbReference>
<gene>
    <name evidence="12" type="ORF">H0Z12_08665</name>
</gene>
<evidence type="ECO:0000313" key="13">
    <source>
        <dbReference type="Proteomes" id="UP000663901"/>
    </source>
</evidence>
<feature type="compositionally biased region" description="Pro residues" evidence="11">
    <location>
        <begin position="117"/>
        <end position="129"/>
    </location>
</feature>
<evidence type="ECO:0000256" key="9">
    <source>
        <dbReference type="ARBA" id="ARBA00023136"/>
    </source>
</evidence>
<dbReference type="AlphaFoldDB" id="A0A8A4KAD2"/>
<dbReference type="Gene3D" id="3.30.1150.10">
    <property type="match status" value="1"/>
</dbReference>
<dbReference type="InterPro" id="IPR006260">
    <property type="entry name" value="TonB/TolA_C"/>
</dbReference>
<dbReference type="GO" id="GO:0015891">
    <property type="term" value="P:siderophore transport"/>
    <property type="evidence" value="ECO:0007669"/>
    <property type="project" value="InterPro"/>
</dbReference>
<organism evidence="12 13">
    <name type="scientific">Pantoea ananas</name>
    <name type="common">Erwinia uredovora</name>
    <dbReference type="NCBI Taxonomy" id="553"/>
    <lineage>
        <taxon>Bacteria</taxon>
        <taxon>Pseudomonadati</taxon>
        <taxon>Pseudomonadota</taxon>
        <taxon>Gammaproteobacteria</taxon>
        <taxon>Enterobacterales</taxon>
        <taxon>Erwiniaceae</taxon>
        <taxon>Pantoea</taxon>
    </lineage>
</organism>
<dbReference type="GO" id="GO:0031992">
    <property type="term" value="F:energy transducer activity"/>
    <property type="evidence" value="ECO:0007669"/>
    <property type="project" value="InterPro"/>
</dbReference>
<keyword evidence="8 10" id="KW-1133">Transmembrane helix</keyword>